<comment type="caution">
    <text evidence="1">The sequence shown here is derived from an EMBL/GenBank/DDBJ whole genome shotgun (WGS) entry which is preliminary data.</text>
</comment>
<dbReference type="Gene3D" id="3.30.710.10">
    <property type="entry name" value="Potassium Channel Kv1.1, Chain A"/>
    <property type="match status" value="1"/>
</dbReference>
<organism evidence="1 2">
    <name type="scientific">Mycena metata</name>
    <dbReference type="NCBI Taxonomy" id="1033252"/>
    <lineage>
        <taxon>Eukaryota</taxon>
        <taxon>Fungi</taxon>
        <taxon>Dikarya</taxon>
        <taxon>Basidiomycota</taxon>
        <taxon>Agaricomycotina</taxon>
        <taxon>Agaricomycetes</taxon>
        <taxon>Agaricomycetidae</taxon>
        <taxon>Agaricales</taxon>
        <taxon>Marasmiineae</taxon>
        <taxon>Mycenaceae</taxon>
        <taxon>Mycena</taxon>
    </lineage>
</organism>
<proteinExistence type="predicted"/>
<evidence type="ECO:0000313" key="1">
    <source>
        <dbReference type="EMBL" id="KAJ7785939.1"/>
    </source>
</evidence>
<dbReference type="Proteomes" id="UP001215598">
    <property type="component" value="Unassembled WGS sequence"/>
</dbReference>
<evidence type="ECO:0000313" key="2">
    <source>
        <dbReference type="Proteomes" id="UP001215598"/>
    </source>
</evidence>
<gene>
    <name evidence="1" type="ORF">B0H16DRAFT_1876050</name>
</gene>
<protein>
    <recommendedName>
        <fullName evidence="3">BTB domain-containing protein</fullName>
    </recommendedName>
</protein>
<evidence type="ECO:0008006" key="3">
    <source>
        <dbReference type="Google" id="ProtNLM"/>
    </source>
</evidence>
<reference evidence="1" key="1">
    <citation type="submission" date="2023-03" db="EMBL/GenBank/DDBJ databases">
        <title>Massive genome expansion in bonnet fungi (Mycena s.s.) driven by repeated elements and novel gene families across ecological guilds.</title>
        <authorList>
            <consortium name="Lawrence Berkeley National Laboratory"/>
            <person name="Harder C.B."/>
            <person name="Miyauchi S."/>
            <person name="Viragh M."/>
            <person name="Kuo A."/>
            <person name="Thoen E."/>
            <person name="Andreopoulos B."/>
            <person name="Lu D."/>
            <person name="Skrede I."/>
            <person name="Drula E."/>
            <person name="Henrissat B."/>
            <person name="Morin E."/>
            <person name="Kohler A."/>
            <person name="Barry K."/>
            <person name="LaButti K."/>
            <person name="Morin E."/>
            <person name="Salamov A."/>
            <person name="Lipzen A."/>
            <person name="Mereny Z."/>
            <person name="Hegedus B."/>
            <person name="Baldrian P."/>
            <person name="Stursova M."/>
            <person name="Weitz H."/>
            <person name="Taylor A."/>
            <person name="Grigoriev I.V."/>
            <person name="Nagy L.G."/>
            <person name="Martin F."/>
            <person name="Kauserud H."/>
        </authorList>
    </citation>
    <scope>NUCLEOTIDE SEQUENCE</scope>
    <source>
        <strain evidence="1">CBHHK182m</strain>
    </source>
</reference>
<dbReference type="InterPro" id="IPR011333">
    <property type="entry name" value="SKP1/BTB/POZ_sf"/>
</dbReference>
<dbReference type="AlphaFoldDB" id="A0AAD7P2I9"/>
<keyword evidence="2" id="KW-1185">Reference proteome</keyword>
<dbReference type="EMBL" id="JARKIB010000001">
    <property type="protein sequence ID" value="KAJ7785939.1"/>
    <property type="molecule type" value="Genomic_DNA"/>
</dbReference>
<accession>A0AAD7P2I9</accession>
<name>A0AAD7P2I9_9AGAR</name>
<sequence length="339" mass="38643">MPVELSVAPNRSLEFWFPDGDVILSCPQPDGRPFIYRVHKFILSQHSKPFAEMLTKESLASRQTLEGLPVLPLPEPATEIYKLLCCLYNALNGAAFHDLERPITRYDWLLRICIQYKIEPLRESIISQLKTEWPITLAGWDAREAHIAVLRRQHAAAGGRVHDMWLDDRLPEPVLTIHTSRSIGLHSIGPAAWYDLTRRDPRADWNALHTILTRVLPENERLLAQGVRSARWGALSAQDLLALASLKETLSMLVRDMWDSKRMPQMPHPACEARRNEILDCAKEVAIATRDPLHAAQAARQYTTKAAMCKPCEAELVESFLTFRVCCWQTLVKKFLNIN</sequence>